<dbReference type="InterPro" id="IPR024169">
    <property type="entry name" value="SP_NH2Trfase/AEP_transaminase"/>
</dbReference>
<dbReference type="RefSeq" id="WP_046221246.1">
    <property type="nucleotide sequence ID" value="NZ_JWYV01000012.1"/>
</dbReference>
<evidence type="ECO:0000256" key="9">
    <source>
        <dbReference type="PIRSR" id="PIRSR000524-50"/>
    </source>
</evidence>
<feature type="binding site" evidence="8">
    <location>
        <position position="342"/>
    </location>
    <ligand>
        <name>substrate</name>
    </ligand>
</feature>
<comment type="subunit">
    <text evidence="7">Homodimer.</text>
</comment>
<feature type="domain" description="Aminotransferase class V" evidence="10">
    <location>
        <begin position="42"/>
        <end position="305"/>
    </location>
</feature>
<gene>
    <name evidence="7" type="primary">phnW</name>
    <name evidence="11" type="ORF">KY46_13880</name>
</gene>
<dbReference type="InterPro" id="IPR012703">
    <property type="entry name" value="NH2EtPonate_pyrv_transaminase"/>
</dbReference>
<dbReference type="Pfam" id="PF00266">
    <property type="entry name" value="Aminotran_5"/>
    <property type="match status" value="1"/>
</dbReference>
<dbReference type="PANTHER" id="PTHR42778:SF1">
    <property type="entry name" value="2-AMINOETHYLPHOSPHONATE--PYRUVATE TRANSAMINASE"/>
    <property type="match status" value="1"/>
</dbReference>
<organism evidence="11 12">
    <name type="scientific">Photobacterium halotolerans</name>
    <dbReference type="NCBI Taxonomy" id="265726"/>
    <lineage>
        <taxon>Bacteria</taxon>
        <taxon>Pseudomonadati</taxon>
        <taxon>Pseudomonadota</taxon>
        <taxon>Gammaproteobacteria</taxon>
        <taxon>Vibrionales</taxon>
        <taxon>Vibrionaceae</taxon>
        <taxon>Photobacterium</taxon>
    </lineage>
</organism>
<dbReference type="PANTHER" id="PTHR42778">
    <property type="entry name" value="2-AMINOETHYLPHOSPHONATE--PYRUVATE TRANSAMINASE"/>
    <property type="match status" value="1"/>
</dbReference>
<keyword evidence="4 7" id="KW-0663">Pyridoxal phosphate</keyword>
<reference evidence="11 12" key="1">
    <citation type="submission" date="2014-12" db="EMBL/GenBank/DDBJ databases">
        <title>Mercury Reductase activity and rhizosphere competence traits in the genome of root associated Photobacterium halotolerans MELD1.</title>
        <authorList>
            <person name="Mathew D.C."/>
            <person name="Huang C.-C."/>
        </authorList>
    </citation>
    <scope>NUCLEOTIDE SEQUENCE [LARGE SCALE GENOMIC DNA]</scope>
    <source>
        <strain evidence="11 12">MELD1</strain>
    </source>
</reference>
<dbReference type="InterPro" id="IPR015421">
    <property type="entry name" value="PyrdxlP-dep_Trfase_major"/>
</dbReference>
<dbReference type="InterPro" id="IPR015424">
    <property type="entry name" value="PyrdxlP-dep_Trfase"/>
</dbReference>
<dbReference type="PATRIC" id="fig|265726.11.peg.1012"/>
<protein>
    <recommendedName>
        <fullName evidence="7">2-aminoethylphosphonate--pyruvate transaminase</fullName>
        <ecNumber evidence="7">2.6.1.37</ecNumber>
    </recommendedName>
    <alternativeName>
        <fullName evidence="7">2-aminoethylphosphonate aminotransferase</fullName>
    </alternativeName>
    <alternativeName>
        <fullName evidence="7">AEP transaminase</fullName>
        <shortName evidence="7">AEPT</shortName>
    </alternativeName>
</protein>
<dbReference type="GO" id="GO:0047304">
    <property type="term" value="F:2-aminoethylphosphonate-pyruvate transaminase activity"/>
    <property type="evidence" value="ECO:0007669"/>
    <property type="project" value="UniProtKB-UniRule"/>
</dbReference>
<keyword evidence="12" id="KW-1185">Reference proteome</keyword>
<dbReference type="OrthoDB" id="9766472at2"/>
<dbReference type="SUPFAM" id="SSF53383">
    <property type="entry name" value="PLP-dependent transferases"/>
    <property type="match status" value="1"/>
</dbReference>
<evidence type="ECO:0000256" key="4">
    <source>
        <dbReference type="ARBA" id="ARBA00022898"/>
    </source>
</evidence>
<dbReference type="STRING" id="265726.KY46_13880"/>
<evidence type="ECO:0000256" key="7">
    <source>
        <dbReference type="HAMAP-Rule" id="MF_01376"/>
    </source>
</evidence>
<comment type="cofactor">
    <cofactor evidence="1 7 9">
        <name>pyridoxal 5'-phosphate</name>
        <dbReference type="ChEBI" id="CHEBI:597326"/>
    </cofactor>
</comment>
<dbReference type="NCBIfam" id="TIGR02326">
    <property type="entry name" value="transamin_PhnW"/>
    <property type="match status" value="1"/>
</dbReference>
<proteinExistence type="inferred from homology"/>
<name>A0A0F5VAJ8_9GAMM</name>
<evidence type="ECO:0000256" key="5">
    <source>
        <dbReference type="ARBA" id="ARBA00023317"/>
    </source>
</evidence>
<dbReference type="Proteomes" id="UP000033633">
    <property type="component" value="Unassembled WGS sequence"/>
</dbReference>
<dbReference type="PIRSF" id="PIRSF000524">
    <property type="entry name" value="SPT"/>
    <property type="match status" value="1"/>
</dbReference>
<evidence type="ECO:0000256" key="6">
    <source>
        <dbReference type="ARBA" id="ARBA00049460"/>
    </source>
</evidence>
<dbReference type="HAMAP" id="MF_01376">
    <property type="entry name" value="PhnW_aminotrans_5"/>
    <property type="match status" value="1"/>
</dbReference>
<sequence length="378" mass="41093">MANSDNQYLLLTPGPLTTTQSVREAMLKDWCTWDDDYNVGVVQHIRQQLVALATAHDGYTSVLMQGSGTASVEATLGSVIPAEGKLLVINNGAYGARIAQIARCLNIPHLNWSLGEVAQPDVSELARLLAEDPAITHVAMVHCETTTGMLNPLPAVCETVKAAGKVMILDAMSSFGGIPMDIGDLGIDFLISSANKCIQGVPGFGFVIARRSLLEACRGRARSVSLDLYDQWQCMENNHGKWRFTSPTHTVRAFAQALTELEQEGGIEARFQRYQTNQKTLVAGMEKLGFQCLLAKTLHSPIITSFYSPASPAYEFKAFYDSLKAQGFVIYPGKVSDADCFRIGNIGDVHPGDIQRLLEAIQASMFWTGETATIGEQA</sequence>
<dbReference type="EMBL" id="JWYV01000012">
    <property type="protein sequence ID" value="KKC99190.1"/>
    <property type="molecule type" value="Genomic_DNA"/>
</dbReference>
<keyword evidence="5 7" id="KW-0670">Pyruvate</keyword>
<comment type="function">
    <text evidence="7">Involved in phosphonate degradation.</text>
</comment>
<keyword evidence="2 7" id="KW-0032">Aminotransferase</keyword>
<dbReference type="GO" id="GO:0019700">
    <property type="term" value="P:organic phosphonate catabolic process"/>
    <property type="evidence" value="ECO:0007669"/>
    <property type="project" value="UniProtKB-UniRule"/>
</dbReference>
<evidence type="ECO:0000256" key="2">
    <source>
        <dbReference type="ARBA" id="ARBA00022576"/>
    </source>
</evidence>
<comment type="similarity">
    <text evidence="7">Belongs to the class-V pyridoxal-phosphate-dependent aminotransferase family. PhnW subfamily.</text>
</comment>
<evidence type="ECO:0000256" key="8">
    <source>
        <dbReference type="PIRSR" id="PIRSR000524-1"/>
    </source>
</evidence>
<evidence type="ECO:0000313" key="12">
    <source>
        <dbReference type="Proteomes" id="UP000033633"/>
    </source>
</evidence>
<evidence type="ECO:0000256" key="3">
    <source>
        <dbReference type="ARBA" id="ARBA00022679"/>
    </source>
</evidence>
<dbReference type="Gene3D" id="3.40.640.10">
    <property type="entry name" value="Type I PLP-dependent aspartate aminotransferase-like (Major domain)"/>
    <property type="match status" value="1"/>
</dbReference>
<dbReference type="Gene3D" id="3.90.1150.10">
    <property type="entry name" value="Aspartate Aminotransferase, domain 1"/>
    <property type="match status" value="1"/>
</dbReference>
<dbReference type="AlphaFoldDB" id="A0A0F5VAJ8"/>
<dbReference type="NCBIfam" id="TIGR03301">
    <property type="entry name" value="PhnW-AepZ"/>
    <property type="match status" value="1"/>
</dbReference>
<feature type="modified residue" description="N6-(pyridoxal phosphate)lysine" evidence="7 9">
    <location>
        <position position="196"/>
    </location>
</feature>
<comment type="caution">
    <text evidence="11">The sequence shown here is derived from an EMBL/GenBank/DDBJ whole genome shotgun (WGS) entry which is preliminary data.</text>
</comment>
<evidence type="ECO:0000259" key="10">
    <source>
        <dbReference type="Pfam" id="PF00266"/>
    </source>
</evidence>
<evidence type="ECO:0000313" key="11">
    <source>
        <dbReference type="EMBL" id="KKC99190.1"/>
    </source>
</evidence>
<comment type="catalytic activity">
    <reaction evidence="6 7">
        <text>(2-aminoethyl)phosphonate + pyruvate = phosphonoacetaldehyde + L-alanine</text>
        <dbReference type="Rhea" id="RHEA:17021"/>
        <dbReference type="ChEBI" id="CHEBI:15361"/>
        <dbReference type="ChEBI" id="CHEBI:57418"/>
        <dbReference type="ChEBI" id="CHEBI:57972"/>
        <dbReference type="ChEBI" id="CHEBI:58383"/>
        <dbReference type="EC" id="2.6.1.37"/>
    </reaction>
</comment>
<evidence type="ECO:0000256" key="1">
    <source>
        <dbReference type="ARBA" id="ARBA00001933"/>
    </source>
</evidence>
<dbReference type="NCBIfam" id="NF010006">
    <property type="entry name" value="PRK13479.1"/>
    <property type="match status" value="1"/>
</dbReference>
<keyword evidence="3 7" id="KW-0808">Transferase</keyword>
<dbReference type="InterPro" id="IPR015422">
    <property type="entry name" value="PyrdxlP-dep_Trfase_small"/>
</dbReference>
<dbReference type="InterPro" id="IPR000192">
    <property type="entry name" value="Aminotrans_V_dom"/>
</dbReference>
<dbReference type="EC" id="2.6.1.37" evidence="7"/>
<accession>A0A0F5VAJ8</accession>